<name>A0AA40Y8H6_STEMA</name>
<feature type="region of interest" description="Disordered" evidence="1">
    <location>
        <begin position="84"/>
        <end position="131"/>
    </location>
</feature>
<dbReference type="AlphaFoldDB" id="A0AA40Y8H6"/>
<dbReference type="Gene3D" id="2.40.128.130">
    <property type="entry name" value="Autotransporter beta-domain"/>
    <property type="match status" value="1"/>
</dbReference>
<evidence type="ECO:0000313" key="2">
    <source>
        <dbReference type="EMBL" id="MBH1640737.1"/>
    </source>
</evidence>
<dbReference type="Proteomes" id="UP000616785">
    <property type="component" value="Unassembled WGS sequence"/>
</dbReference>
<evidence type="ECO:0000313" key="3">
    <source>
        <dbReference type="Proteomes" id="UP000616785"/>
    </source>
</evidence>
<comment type="caution">
    <text evidence="2">The sequence shown here is derived from an EMBL/GenBank/DDBJ whole genome shotgun (WGS) entry which is preliminary data.</text>
</comment>
<dbReference type="InterPro" id="IPR036709">
    <property type="entry name" value="Autotransporte_beta_dom_sf"/>
</dbReference>
<accession>A0AA40Y8H6</accession>
<organism evidence="2 3">
    <name type="scientific">Stenotrophomonas maltophilia</name>
    <name type="common">Pseudomonas maltophilia</name>
    <name type="synonym">Xanthomonas maltophilia</name>
    <dbReference type="NCBI Taxonomy" id="40324"/>
    <lineage>
        <taxon>Bacteria</taxon>
        <taxon>Pseudomonadati</taxon>
        <taxon>Pseudomonadota</taxon>
        <taxon>Gammaproteobacteria</taxon>
        <taxon>Lysobacterales</taxon>
        <taxon>Lysobacteraceae</taxon>
        <taxon>Stenotrophomonas</taxon>
        <taxon>Stenotrophomonas maltophilia group</taxon>
    </lineage>
</organism>
<evidence type="ECO:0000256" key="1">
    <source>
        <dbReference type="SAM" id="MobiDB-lite"/>
    </source>
</evidence>
<gene>
    <name evidence="2" type="ORF">I5U57_14875</name>
</gene>
<reference evidence="2" key="1">
    <citation type="submission" date="2020-11" db="EMBL/GenBank/DDBJ databases">
        <title>Enhanced detection system for hospital associated transmission using whole genome sequencing surveillance.</title>
        <authorList>
            <person name="Harrison L.H."/>
            <person name="Van Tyne D."/>
            <person name="Marsh J.W."/>
            <person name="Griffith M.P."/>
            <person name="Snyder D.J."/>
            <person name="Cooper V.S."/>
            <person name="Mustapha M."/>
        </authorList>
    </citation>
    <scope>NUCLEOTIDE SEQUENCE</scope>
    <source>
        <strain evidence="2">STEN00092</strain>
    </source>
</reference>
<proteinExistence type="predicted"/>
<protein>
    <submittedName>
        <fullName evidence="2">Uncharacterized protein</fullName>
    </submittedName>
</protein>
<sequence>MQRTTIYSPLSRTMLVGASVSPYLPANWLPDRAGGGIAFEDEVLKVGIPRNHYELSAGARMEFRSGCSAWDGFGVMRGDSGYRGSNGQPVGGVQLLPRRHARRRSTVHDAPSVEPSPCSAALRSGHEERRA</sequence>
<dbReference type="EMBL" id="JADUNO010000057">
    <property type="protein sequence ID" value="MBH1640737.1"/>
    <property type="molecule type" value="Genomic_DNA"/>
</dbReference>